<evidence type="ECO:0000313" key="2">
    <source>
        <dbReference type="EMBL" id="EEF79913.1"/>
    </source>
</evidence>
<dbReference type="HOGENOM" id="CLU_1842805_0_0_6"/>
<dbReference type="EMBL" id="GG657897">
    <property type="protein sequence ID" value="EEF79913.1"/>
    <property type="molecule type" value="Genomic_DNA"/>
</dbReference>
<dbReference type="AlphaFoldDB" id="C0N5Y6"/>
<accession>C0N5Y6</accession>
<evidence type="ECO:0000256" key="1">
    <source>
        <dbReference type="SAM" id="Phobius"/>
    </source>
</evidence>
<sequence>MASAEDTSLRSRNHNDELIGIDFCQQLDALSNEQVTTLEQAWNNKRRQALKEKISAQFMIVQLTLLMLVAAISAWFIGGIIGMFTSLIGLMGLFIVIDSKRVTDAKKNLSDAERVYSVLSKTNQSSPYRL</sequence>
<keyword evidence="1" id="KW-0812">Transmembrane</keyword>
<keyword evidence="1" id="KW-0472">Membrane</keyword>
<protein>
    <submittedName>
        <fullName evidence="2">Uncharacterized protein</fullName>
    </submittedName>
</protein>
<keyword evidence="3" id="KW-1185">Reference proteome</keyword>
<keyword evidence="1" id="KW-1133">Transmembrane helix</keyword>
<reference evidence="2 3" key="1">
    <citation type="journal article" date="2011" name="J. Bacteriol.">
        <title>Draft genome sequence of the chemolithoheterotrophic, halophilic methylotroph Methylophaga thiooxydans DMS010.</title>
        <authorList>
            <person name="Boden R."/>
            <person name="Ferriera S."/>
            <person name="Johnson J."/>
            <person name="Kelly D.P."/>
            <person name="Murrell J.C."/>
            <person name="Schafer H."/>
        </authorList>
    </citation>
    <scope>NUCLEOTIDE SEQUENCE [LARGE SCALE GENOMIC DNA]</scope>
    <source>
        <strain evidence="2 3">DMS010</strain>
    </source>
</reference>
<name>C0N5Y6_9GAMM</name>
<gene>
    <name evidence="2" type="ORF">MDMS009_1464</name>
</gene>
<proteinExistence type="predicted"/>
<dbReference type="Proteomes" id="UP000004679">
    <property type="component" value="Unassembled WGS sequence"/>
</dbReference>
<feature type="transmembrane region" description="Helical" evidence="1">
    <location>
        <begin position="80"/>
        <end position="97"/>
    </location>
</feature>
<feature type="transmembrane region" description="Helical" evidence="1">
    <location>
        <begin position="54"/>
        <end position="74"/>
    </location>
</feature>
<evidence type="ECO:0000313" key="3">
    <source>
        <dbReference type="Proteomes" id="UP000004679"/>
    </source>
</evidence>
<organism evidence="2 3">
    <name type="scientific">Methylophaga thiooxydans DMS010</name>
    <dbReference type="NCBI Taxonomy" id="637616"/>
    <lineage>
        <taxon>Bacteria</taxon>
        <taxon>Pseudomonadati</taxon>
        <taxon>Pseudomonadota</taxon>
        <taxon>Gammaproteobacteria</taxon>
        <taxon>Thiotrichales</taxon>
        <taxon>Piscirickettsiaceae</taxon>
        <taxon>Methylophaga</taxon>
    </lineage>
</organism>